<accession>A0A835L9E5</accession>
<evidence type="ECO:0000256" key="10">
    <source>
        <dbReference type="ARBA" id="ARBA00023204"/>
    </source>
</evidence>
<dbReference type="GO" id="GO:0031297">
    <property type="term" value="P:replication fork processing"/>
    <property type="evidence" value="ECO:0007669"/>
    <property type="project" value="TreeGrafter"/>
</dbReference>
<keyword evidence="7" id="KW-0378">Hydrolase</keyword>
<sequence length="320" mass="36071">MKQDEDATPSTCKQKQDDLDDILDVIPNEVKKNVKARKHLVVGGSSSGSNQQERKMNKALEKEAKKRKLQEDKKDREARIQMNKVYKPGECMQYINVVVNENLLRKWYMASVQQEVAAAGANIELQQSSNDQGIITWTRKLPQTLDKYFAKLKKPNEEKCDHALCVMEVECVTRLVQSNCLARTMIEFKEQLECKMTLVVVQVEAYFKSKPGRKEMSNIDFELALTGAGVSQLWQQMLAMLPQSSLDIARALCAQYKSPLAIYESLQEPDALEQLSSVGVSRSGVAGAKQRRLGREFALKLYTLFTARSGDVIVGDQADD</sequence>
<dbReference type="Pfam" id="PF21292">
    <property type="entry name" value="EME1-MUS81_C"/>
    <property type="match status" value="1"/>
</dbReference>
<evidence type="ECO:0000256" key="1">
    <source>
        <dbReference type="ARBA" id="ARBA00001946"/>
    </source>
</evidence>
<evidence type="ECO:0000256" key="12">
    <source>
        <dbReference type="ARBA" id="ARBA00023254"/>
    </source>
</evidence>
<dbReference type="GO" id="GO:0048476">
    <property type="term" value="C:Holliday junction resolvase complex"/>
    <property type="evidence" value="ECO:0007669"/>
    <property type="project" value="InterPro"/>
</dbReference>
<dbReference type="GO" id="GO:0046872">
    <property type="term" value="F:metal ion binding"/>
    <property type="evidence" value="ECO:0007669"/>
    <property type="project" value="UniProtKB-KW"/>
</dbReference>
<dbReference type="Proteomes" id="UP000648187">
    <property type="component" value="Unassembled WGS sequence"/>
</dbReference>
<evidence type="ECO:0000256" key="7">
    <source>
        <dbReference type="ARBA" id="ARBA00022801"/>
    </source>
</evidence>
<keyword evidence="4" id="KW-0479">Metal-binding</keyword>
<evidence type="ECO:0000256" key="13">
    <source>
        <dbReference type="SAM" id="MobiDB-lite"/>
    </source>
</evidence>
<dbReference type="GO" id="GO:0031573">
    <property type="term" value="P:mitotic intra-S DNA damage checkpoint signaling"/>
    <property type="evidence" value="ECO:0007669"/>
    <property type="project" value="TreeGrafter"/>
</dbReference>
<protein>
    <recommendedName>
        <fullName evidence="16">ERCC4 domain-containing protein</fullName>
    </recommendedName>
</protein>
<dbReference type="AlphaFoldDB" id="A0A835L9E5"/>
<keyword evidence="10" id="KW-0234">DNA repair</keyword>
<comment type="cofactor">
    <cofactor evidence="1">
        <name>Mg(2+)</name>
        <dbReference type="ChEBI" id="CHEBI:18420"/>
    </cofactor>
</comment>
<reference evidence="14" key="1">
    <citation type="submission" date="2020-08" db="EMBL/GenBank/DDBJ databases">
        <title>Spodoptera exigua strain:BAW_Kor-Di-RS1 Genome sequencing and assembly.</title>
        <authorList>
            <person name="Kim J."/>
            <person name="Nam H.Y."/>
            <person name="Kwon M."/>
            <person name="Choi J.H."/>
            <person name="Cho S.R."/>
            <person name="Kim G.-H."/>
        </authorList>
    </citation>
    <scope>NUCLEOTIDE SEQUENCE</scope>
    <source>
        <strain evidence="14">BAW_Kor-Di-RS1</strain>
        <tissue evidence="14">Whole-body</tissue>
    </source>
</reference>
<dbReference type="GO" id="GO:0000712">
    <property type="term" value="P:resolution of meiotic recombination intermediates"/>
    <property type="evidence" value="ECO:0007669"/>
    <property type="project" value="TreeGrafter"/>
</dbReference>
<dbReference type="InterPro" id="IPR042530">
    <property type="entry name" value="EME1/EME2_C"/>
</dbReference>
<keyword evidence="5" id="KW-0255">Endonuclease</keyword>
<evidence type="ECO:0008006" key="16">
    <source>
        <dbReference type="Google" id="ProtNLM"/>
    </source>
</evidence>
<dbReference type="EMBL" id="JACKWZ010000005">
    <property type="protein sequence ID" value="KAF9423993.1"/>
    <property type="molecule type" value="Genomic_DNA"/>
</dbReference>
<comment type="caution">
    <text evidence="14">The sequence shown here is derived from an EMBL/GenBank/DDBJ whole genome shotgun (WGS) entry which is preliminary data.</text>
</comment>
<dbReference type="GO" id="GO:0005634">
    <property type="term" value="C:nucleus"/>
    <property type="evidence" value="ECO:0007669"/>
    <property type="project" value="UniProtKB-SubCell"/>
</dbReference>
<dbReference type="Gene3D" id="1.10.150.670">
    <property type="entry name" value="Crossover junction endonuclease EME1, DNA-binding domain"/>
    <property type="match status" value="1"/>
</dbReference>
<dbReference type="InterPro" id="IPR033310">
    <property type="entry name" value="Mms4/EME1/EME2"/>
</dbReference>
<proteinExistence type="predicted"/>
<evidence type="ECO:0000256" key="6">
    <source>
        <dbReference type="ARBA" id="ARBA00022763"/>
    </source>
</evidence>
<name>A0A835L9E5_SPOEX</name>
<keyword evidence="15" id="KW-1185">Reference proteome</keyword>
<evidence type="ECO:0000256" key="5">
    <source>
        <dbReference type="ARBA" id="ARBA00022759"/>
    </source>
</evidence>
<feature type="compositionally biased region" description="Basic and acidic residues" evidence="13">
    <location>
        <begin position="52"/>
        <end position="76"/>
    </location>
</feature>
<evidence type="ECO:0000313" key="15">
    <source>
        <dbReference type="Proteomes" id="UP000648187"/>
    </source>
</evidence>
<dbReference type="GO" id="GO:0008821">
    <property type="term" value="F:crossover junction DNA endonuclease activity"/>
    <property type="evidence" value="ECO:0007669"/>
    <property type="project" value="TreeGrafter"/>
</dbReference>
<keyword evidence="11" id="KW-0539">Nucleus</keyword>
<keyword evidence="9" id="KW-0233">DNA recombination</keyword>
<evidence type="ECO:0000256" key="8">
    <source>
        <dbReference type="ARBA" id="ARBA00022842"/>
    </source>
</evidence>
<evidence type="ECO:0000256" key="9">
    <source>
        <dbReference type="ARBA" id="ARBA00023172"/>
    </source>
</evidence>
<dbReference type="GO" id="GO:0006302">
    <property type="term" value="P:double-strand break repair"/>
    <property type="evidence" value="ECO:0007669"/>
    <property type="project" value="TreeGrafter"/>
</dbReference>
<keyword evidence="3" id="KW-0540">Nuclease</keyword>
<keyword evidence="6" id="KW-0227">DNA damage</keyword>
<evidence type="ECO:0000256" key="3">
    <source>
        <dbReference type="ARBA" id="ARBA00022722"/>
    </source>
</evidence>
<evidence type="ECO:0000256" key="4">
    <source>
        <dbReference type="ARBA" id="ARBA00022723"/>
    </source>
</evidence>
<evidence type="ECO:0000256" key="2">
    <source>
        <dbReference type="ARBA" id="ARBA00004123"/>
    </source>
</evidence>
<evidence type="ECO:0000256" key="11">
    <source>
        <dbReference type="ARBA" id="ARBA00023242"/>
    </source>
</evidence>
<gene>
    <name evidence="14" type="ORF">HW555_000702</name>
</gene>
<dbReference type="Gene3D" id="3.40.1620.30">
    <property type="entry name" value="ERCC4, Mus81-Eme1 complex, nuclease domain, subdomain 1"/>
    <property type="match status" value="1"/>
</dbReference>
<feature type="region of interest" description="Disordered" evidence="13">
    <location>
        <begin position="37"/>
        <end position="76"/>
    </location>
</feature>
<dbReference type="PANTHER" id="PTHR21077:SF5">
    <property type="entry name" value="CROSSOVER JUNCTION ENDONUCLEASE MMS4"/>
    <property type="match status" value="1"/>
</dbReference>
<keyword evidence="8" id="KW-0460">Magnesium</keyword>
<dbReference type="InterPro" id="IPR043086">
    <property type="entry name" value="EME1_nucdom_sub1"/>
</dbReference>
<evidence type="ECO:0000313" key="14">
    <source>
        <dbReference type="EMBL" id="KAF9423993.1"/>
    </source>
</evidence>
<comment type="subcellular location">
    <subcellularLocation>
        <location evidence="2">Nucleus</location>
    </subcellularLocation>
</comment>
<dbReference type="PANTHER" id="PTHR21077">
    <property type="entry name" value="EME1 PROTEIN"/>
    <property type="match status" value="1"/>
</dbReference>
<organism evidence="14 15">
    <name type="scientific">Spodoptera exigua</name>
    <name type="common">Beet armyworm</name>
    <name type="synonym">Noctua fulgens</name>
    <dbReference type="NCBI Taxonomy" id="7107"/>
    <lineage>
        <taxon>Eukaryota</taxon>
        <taxon>Metazoa</taxon>
        <taxon>Ecdysozoa</taxon>
        <taxon>Arthropoda</taxon>
        <taxon>Hexapoda</taxon>
        <taxon>Insecta</taxon>
        <taxon>Pterygota</taxon>
        <taxon>Neoptera</taxon>
        <taxon>Endopterygota</taxon>
        <taxon>Lepidoptera</taxon>
        <taxon>Glossata</taxon>
        <taxon>Ditrysia</taxon>
        <taxon>Noctuoidea</taxon>
        <taxon>Noctuidae</taxon>
        <taxon>Amphipyrinae</taxon>
        <taxon>Spodoptera</taxon>
    </lineage>
</organism>
<keyword evidence="12" id="KW-0469">Meiosis</keyword>